<comment type="caution">
    <text evidence="2">The sequence shown here is derived from an EMBL/GenBank/DDBJ whole genome shotgun (WGS) entry which is preliminary data.</text>
</comment>
<protein>
    <submittedName>
        <fullName evidence="2">Plastid-lipid associated protein / fibrillin family protein</fullName>
    </submittedName>
</protein>
<dbReference type="EMBL" id="JBBJCI010000427">
    <property type="protein sequence ID" value="KAK7230580.1"/>
    <property type="molecule type" value="Genomic_DNA"/>
</dbReference>
<dbReference type="Proteomes" id="UP001363151">
    <property type="component" value="Unassembled WGS sequence"/>
</dbReference>
<reference evidence="2 3" key="1">
    <citation type="submission" date="2024-03" db="EMBL/GenBank/DDBJ databases">
        <title>Aureococcus anophagefferens CCMP1851 and Kratosvirus quantuckense: Draft genome of a second virus-susceptible host strain in the model system.</title>
        <authorList>
            <person name="Chase E."/>
            <person name="Truchon A.R."/>
            <person name="Schepens W."/>
            <person name="Wilhelm S.W."/>
        </authorList>
    </citation>
    <scope>NUCLEOTIDE SEQUENCE [LARGE SCALE GENOMIC DNA]</scope>
    <source>
        <strain evidence="2 3">CCMP1851</strain>
    </source>
</reference>
<keyword evidence="3" id="KW-1185">Reference proteome</keyword>
<sequence>MGAPSPIRFQEADEATRDAGAGKDADDADDSPRFEVEFDDDDDVTTMAAAEARTPGGGHALFESFSRVRKSDRFEELQQSQSSFRRLDLEPETPKSPTSSRSTRRARRTTDTGFDYGTQRSIKLRDLDAGRLSFREFAEAKRGEAEDIVRAGAVSEVTTPNLPVERMGNLALYTDAELEKRVAVEKHPRFAALCRALWALVEHDGYLERADYLAMVVRFNYNVRLCPKNVGESAARDWVLDGGELCGRGLAYREFVSAVWEAVDVWTETSEVPEYVALLERLIQATTLERFDGALAWRAVKRVRFDAYFAVAGDERARADAAARRGDGYDLNERFGAAVFVQRAWIAKRERRAAIKIQTQYRLKAFKFVLTPLQTNQLVGKLYAKQIHLLAANRRSRDPVDRALRFDAFCLRFFKSMNGSAERAHAYLKVFINSWASPAPGGDHFNGRLFHEYVLKVLADLYTEREATAKLANAKGNAEPVDMTRMRRALWRAMPEALRRSDAVKARVRQAVAAAAVGRAHDHLCDPDVALSRALGLYKAADLWHALRRKRAASVLGLYVKGWLAAHADDASRSRLLEDHGRSIAEEAAGTLDPAFAEKLAAFERLAPARRPRRRMSCGDLPRKPSLARRDARRRGSLDGLRRKLKSAPVKSASEPRGHRPGHKKRASGFDGRAPNRAGKLSPGRLFSGVTVSPKRKLDEALWRDLELNGGTGSLLYDLQHKAKGGLLHALQVQ</sequence>
<organism evidence="2 3">
    <name type="scientific">Aureococcus anophagefferens</name>
    <name type="common">Harmful bloom alga</name>
    <dbReference type="NCBI Taxonomy" id="44056"/>
    <lineage>
        <taxon>Eukaryota</taxon>
        <taxon>Sar</taxon>
        <taxon>Stramenopiles</taxon>
        <taxon>Ochrophyta</taxon>
        <taxon>Pelagophyceae</taxon>
        <taxon>Pelagomonadales</taxon>
        <taxon>Pelagomonadaceae</taxon>
        <taxon>Aureococcus</taxon>
    </lineage>
</organism>
<accession>A0ABR1FGY1</accession>
<feature type="region of interest" description="Disordered" evidence="1">
    <location>
        <begin position="611"/>
        <end position="688"/>
    </location>
</feature>
<feature type="region of interest" description="Disordered" evidence="1">
    <location>
        <begin position="1"/>
        <end position="43"/>
    </location>
</feature>
<evidence type="ECO:0000313" key="3">
    <source>
        <dbReference type="Proteomes" id="UP001363151"/>
    </source>
</evidence>
<feature type="region of interest" description="Disordered" evidence="1">
    <location>
        <begin position="72"/>
        <end position="114"/>
    </location>
</feature>
<gene>
    <name evidence="2" type="ORF">SO694_00079181</name>
</gene>
<feature type="compositionally biased region" description="Basic and acidic residues" evidence="1">
    <location>
        <begin position="10"/>
        <end position="36"/>
    </location>
</feature>
<evidence type="ECO:0000256" key="1">
    <source>
        <dbReference type="SAM" id="MobiDB-lite"/>
    </source>
</evidence>
<proteinExistence type="predicted"/>
<feature type="compositionally biased region" description="Basic and acidic residues" evidence="1">
    <location>
        <begin position="628"/>
        <end position="642"/>
    </location>
</feature>
<name>A0ABR1FGY1_AURAN</name>
<evidence type="ECO:0000313" key="2">
    <source>
        <dbReference type="EMBL" id="KAK7230580.1"/>
    </source>
</evidence>